<dbReference type="SUPFAM" id="SSF56112">
    <property type="entry name" value="Protein kinase-like (PK-like)"/>
    <property type="match status" value="1"/>
</dbReference>
<dbReference type="InterPro" id="IPR008271">
    <property type="entry name" value="Ser/Thr_kinase_AS"/>
</dbReference>
<dbReference type="Gene3D" id="1.10.510.10">
    <property type="entry name" value="Transferase(Phosphotransferase) domain 1"/>
    <property type="match status" value="1"/>
</dbReference>
<dbReference type="InterPro" id="IPR011009">
    <property type="entry name" value="Kinase-like_dom_sf"/>
</dbReference>
<dbReference type="SMART" id="SM00220">
    <property type="entry name" value="S_TKc"/>
    <property type="match status" value="1"/>
</dbReference>
<feature type="domain" description="Protein kinase" evidence="4">
    <location>
        <begin position="1"/>
        <end position="241"/>
    </location>
</feature>
<reference evidence="5" key="1">
    <citation type="submission" date="2023-07" db="EMBL/GenBank/DDBJ databases">
        <authorList>
            <person name="Xia Y."/>
        </authorList>
    </citation>
    <scope>NUCLEOTIDE SEQUENCE</scope>
    <source>
        <strain evidence="5">F</strain>
    </source>
</reference>
<keyword evidence="2" id="KW-0547">Nucleotide-binding</keyword>
<proteinExistence type="inferred from homology"/>
<keyword evidence="5" id="KW-0418">Kinase</keyword>
<gene>
    <name evidence="5" type="ORF">MarFTMF_426</name>
</gene>
<name>A0AA96ELN4_9VIRU</name>
<dbReference type="EMBL" id="OR343188">
    <property type="protein sequence ID" value="WNL49942.1"/>
    <property type="molecule type" value="Genomic_DNA"/>
</dbReference>
<comment type="similarity">
    <text evidence="1">Belongs to the protein kinase superfamily. CMGC Ser/Thr protein kinase family. CDC2/CDKX subfamily.</text>
</comment>
<dbReference type="InterPro" id="IPR050108">
    <property type="entry name" value="CDK"/>
</dbReference>
<organism evidence="5">
    <name type="scientific">Marseillevirus sp</name>
    <dbReference type="NCBI Taxonomy" id="2809551"/>
    <lineage>
        <taxon>Viruses</taxon>
        <taxon>Varidnaviria</taxon>
        <taxon>Bamfordvirae</taxon>
        <taxon>Nucleocytoviricota</taxon>
        <taxon>Megaviricetes</taxon>
        <taxon>Pimascovirales</taxon>
        <taxon>Pimascovirales incertae sedis</taxon>
        <taxon>Marseilleviridae</taxon>
        <taxon>Marseillevirus</taxon>
    </lineage>
</organism>
<dbReference type="GO" id="GO:0005524">
    <property type="term" value="F:ATP binding"/>
    <property type="evidence" value="ECO:0007669"/>
    <property type="project" value="UniProtKB-KW"/>
</dbReference>
<accession>A0AA96ELN4</accession>
<sequence>MELIQKSSHPLQATISVDIEKGEVYKTYECKSFDSQAHPEKKIYDLFDEGHENVCKLLRFERQNLSQTLVLEFLPFDLSRKHLETKEIQKVFTDICKGLEFLHKKGIIHADLKPSNILYDGKVAKLCDFGLSIYCGEGKTSSAGEVVTLHYRAPELLVYPSNSFGKEIDIWSLGCVLSELWTGQPLWCFDKALLICQHIKHRYVPYKQQGMPKKLGECLSELLRYYPEDRPTITQVLEKYC</sequence>
<evidence type="ECO:0000256" key="1">
    <source>
        <dbReference type="ARBA" id="ARBA00006485"/>
    </source>
</evidence>
<keyword evidence="3" id="KW-0067">ATP-binding</keyword>
<dbReference type="GO" id="GO:0004674">
    <property type="term" value="F:protein serine/threonine kinase activity"/>
    <property type="evidence" value="ECO:0007669"/>
    <property type="project" value="TreeGrafter"/>
</dbReference>
<dbReference type="Pfam" id="PF00069">
    <property type="entry name" value="Pkinase"/>
    <property type="match status" value="1"/>
</dbReference>
<evidence type="ECO:0000313" key="5">
    <source>
        <dbReference type="EMBL" id="WNL49942.1"/>
    </source>
</evidence>
<dbReference type="InterPro" id="IPR000719">
    <property type="entry name" value="Prot_kinase_dom"/>
</dbReference>
<evidence type="ECO:0000256" key="2">
    <source>
        <dbReference type="ARBA" id="ARBA00022741"/>
    </source>
</evidence>
<dbReference type="PROSITE" id="PS50011">
    <property type="entry name" value="PROTEIN_KINASE_DOM"/>
    <property type="match status" value="1"/>
</dbReference>
<protein>
    <submittedName>
        <fullName evidence="5">Serine threonine protein kinase</fullName>
    </submittedName>
</protein>
<evidence type="ECO:0000259" key="4">
    <source>
        <dbReference type="PROSITE" id="PS50011"/>
    </source>
</evidence>
<dbReference type="PANTHER" id="PTHR24056:SF400">
    <property type="entry name" value="KINASE, PUTATIVE-RELATED"/>
    <property type="match status" value="1"/>
</dbReference>
<evidence type="ECO:0000256" key="3">
    <source>
        <dbReference type="ARBA" id="ARBA00022840"/>
    </source>
</evidence>
<dbReference type="PANTHER" id="PTHR24056">
    <property type="entry name" value="CELL DIVISION PROTEIN KINASE"/>
    <property type="match status" value="1"/>
</dbReference>
<keyword evidence="5" id="KW-0808">Transferase</keyword>
<dbReference type="PROSITE" id="PS00108">
    <property type="entry name" value="PROTEIN_KINASE_ST"/>
    <property type="match status" value="1"/>
</dbReference>